<dbReference type="SUPFAM" id="SSF64005">
    <property type="entry name" value="Undecaprenyl diphosphate synthase"/>
    <property type="match status" value="1"/>
</dbReference>
<comment type="similarity">
    <text evidence="2">Belongs to the UPP synthase family.</text>
</comment>
<evidence type="ECO:0000313" key="3">
    <source>
        <dbReference type="EMBL" id="HFQ79042.1"/>
    </source>
</evidence>
<comment type="cofactor">
    <cofactor evidence="2">
        <name>Mg(2+)</name>
        <dbReference type="ChEBI" id="CHEBI:18420"/>
    </cofactor>
    <text evidence="2">Binds 2 magnesium ions per subunit.</text>
</comment>
<feature type="active site" description="Proton acceptor" evidence="2">
    <location>
        <position position="94"/>
    </location>
</feature>
<comment type="caution">
    <text evidence="4">The sequence shown here is derived from an EMBL/GenBank/DDBJ whole genome shotgun (WGS) entry which is preliminary data.</text>
</comment>
<dbReference type="HAMAP" id="MF_01139">
    <property type="entry name" value="ISPT"/>
    <property type="match status" value="1"/>
</dbReference>
<feature type="active site" evidence="2">
    <location>
        <position position="46"/>
    </location>
</feature>
<proteinExistence type="inferred from homology"/>
<evidence type="ECO:0000256" key="1">
    <source>
        <dbReference type="ARBA" id="ARBA00022679"/>
    </source>
</evidence>
<dbReference type="PANTHER" id="PTHR10291:SF43">
    <property type="entry name" value="DEHYDRODOLICHYL DIPHOSPHATE SYNTHASE COMPLEX SUBUNIT DHDDS"/>
    <property type="match status" value="1"/>
</dbReference>
<dbReference type="Pfam" id="PF01255">
    <property type="entry name" value="Prenyltransf"/>
    <property type="match status" value="1"/>
</dbReference>
<dbReference type="GO" id="GO:0016094">
    <property type="term" value="P:polyprenol biosynthetic process"/>
    <property type="evidence" value="ECO:0007669"/>
    <property type="project" value="TreeGrafter"/>
</dbReference>
<evidence type="ECO:0000313" key="4">
    <source>
        <dbReference type="EMBL" id="HGT99349.1"/>
    </source>
</evidence>
<evidence type="ECO:0000256" key="2">
    <source>
        <dbReference type="HAMAP-Rule" id="MF_01139"/>
    </source>
</evidence>
<feature type="binding site" evidence="2">
    <location>
        <begin position="47"/>
        <end position="50"/>
    </location>
    <ligand>
        <name>substrate</name>
    </ligand>
</feature>
<feature type="binding site" evidence="2">
    <location>
        <position position="51"/>
    </location>
    <ligand>
        <name>substrate</name>
    </ligand>
</feature>
<comment type="caution">
    <text evidence="2">Lacks conserved residue(s) required for the propagation of feature annotation.</text>
</comment>
<dbReference type="InterPro" id="IPR001441">
    <property type="entry name" value="UPP_synth-like"/>
</dbReference>
<dbReference type="EMBL" id="DTAU01000098">
    <property type="protein sequence ID" value="HFQ79042.1"/>
    <property type="molecule type" value="Genomic_DNA"/>
</dbReference>
<keyword evidence="2" id="KW-0460">Magnesium</keyword>
<comment type="subunit">
    <text evidence="2">Homodimer.</text>
</comment>
<dbReference type="EC" id="2.5.1.89" evidence="2"/>
<dbReference type="InterPro" id="IPR018520">
    <property type="entry name" value="UPP_synth-like_CS"/>
</dbReference>
<keyword evidence="1 2" id="KW-0808">Transferase</keyword>
<dbReference type="GO" id="GO:0000287">
    <property type="term" value="F:magnesium ion binding"/>
    <property type="evidence" value="ECO:0007669"/>
    <property type="project" value="UniProtKB-UniRule"/>
</dbReference>
<organism evidence="4">
    <name type="scientific">Ignisphaera aggregans</name>
    <dbReference type="NCBI Taxonomy" id="334771"/>
    <lineage>
        <taxon>Archaea</taxon>
        <taxon>Thermoproteota</taxon>
        <taxon>Thermoprotei</taxon>
        <taxon>Desulfurococcales</taxon>
        <taxon>Desulfurococcaceae</taxon>
        <taxon>Ignisphaera</taxon>
    </lineage>
</organism>
<accession>A0A7J3N0U8</accession>
<protein>
    <recommendedName>
        <fullName evidence="2">Tritrans,polycis-undecaprenyl-diphosphate synthase (geranylgeranyl-diphosphate specific)</fullName>
        <ecNumber evidence="2">2.5.1.89</ecNumber>
    </recommendedName>
    <alternativeName>
        <fullName evidence="2">Undecaprenyl diphosphate synthase</fullName>
        <shortName evidence="2">UDS</shortName>
    </alternativeName>
    <alternativeName>
        <fullName evidence="2">Undecaprenyl pyrophosphate synthase</fullName>
        <shortName evidence="2">UPP synthase</shortName>
    </alternativeName>
</protein>
<dbReference type="PANTHER" id="PTHR10291">
    <property type="entry name" value="DEHYDRODOLICHYL DIPHOSPHATE SYNTHASE FAMILY MEMBER"/>
    <property type="match status" value="1"/>
</dbReference>
<comment type="function">
    <text evidence="2">Catalyzes the sequential condensation of isopentenyl diphosphate (IPP) with geranylgeranyl diphosphate (GGPP) to yield (2Z,6Z,10Z,14Z,18Z,22Z,26Z,30E,34E,38E)-undecaprenyl diphosphate (tritrans,heptacis-UPP). It is probably the precursor of glycosyl carrier lipids.</text>
</comment>
<reference evidence="4" key="1">
    <citation type="journal article" date="2020" name="mSystems">
        <title>Genome- and Community-Level Interaction Insights into Carbon Utilization and Element Cycling Functions of Hydrothermarchaeota in Hydrothermal Sediment.</title>
        <authorList>
            <person name="Zhou Z."/>
            <person name="Liu Y."/>
            <person name="Xu W."/>
            <person name="Pan J."/>
            <person name="Luo Z.H."/>
            <person name="Li M."/>
        </authorList>
    </citation>
    <scope>NUCLEOTIDE SEQUENCE [LARGE SCALE GENOMIC DNA]</scope>
    <source>
        <strain evidence="3">SpSt-629</strain>
        <strain evidence="4">SpSt-688</strain>
    </source>
</reference>
<keyword evidence="2" id="KW-0479">Metal-binding</keyword>
<dbReference type="AlphaFoldDB" id="A0A7J3N0U8"/>
<dbReference type="GO" id="GO:0045547">
    <property type="term" value="F:ditrans,polycis-polyprenyl diphosphate synthase [(2E,6E)-farnesyl diphosphate specific] activity"/>
    <property type="evidence" value="ECO:0007669"/>
    <property type="project" value="TreeGrafter"/>
</dbReference>
<feature type="binding site" evidence="2">
    <location>
        <begin position="225"/>
        <end position="227"/>
    </location>
    <ligand>
        <name>substrate</name>
    </ligand>
</feature>
<feature type="binding site" evidence="2">
    <location>
        <position position="219"/>
    </location>
    <ligand>
        <name>substrate</name>
    </ligand>
</feature>
<feature type="binding site" evidence="2">
    <location>
        <begin position="91"/>
        <end position="93"/>
    </location>
    <ligand>
        <name>substrate</name>
    </ligand>
</feature>
<sequence>MDILLSPKTRIFLNPFIDITYRIYERYLFKQITSKPLPKHIAIIPDGNRRWAKERGLNPVEGHYHGYERMKEVIKWIYDLGIDIITIYAMSHENCLYRSGEELNNLFDIIKKGLIELKDQGILDKYRVRLKVFGKLSIARKDVIDLAKELEALTNMYDNKFLNIAICYGGRQEILDAVKAIARDVMVGKIDIDGITEDILRINLSTSHLPSPEPDLVIRTSGELRVSNFLLWQIAYSELYFCDVYWPDFRKIDLYRAIRSYQFRERRYGR</sequence>
<gene>
    <name evidence="2 4" type="primary">uppS</name>
    <name evidence="3" type="ORF">ENT99_04990</name>
    <name evidence="4" type="ORF">ENU64_08005</name>
</gene>
<feature type="binding site" evidence="2">
    <location>
        <position position="238"/>
    </location>
    <ligand>
        <name>Mg(2+)</name>
        <dbReference type="ChEBI" id="CHEBI:18420"/>
    </ligand>
</feature>
<name>A0A7J3N0U8_9CREN</name>
<comment type="catalytic activity">
    <reaction evidence="2">
        <text>geranylgeranyl diphosphate + 7 isopentenyl diphosphate = tri-trans,hepta-cis-undecaprenyl diphosphate + 7 diphosphate</text>
        <dbReference type="Rhea" id="RHEA:27622"/>
        <dbReference type="ChEBI" id="CHEBI:33019"/>
        <dbReference type="ChEBI" id="CHEBI:57533"/>
        <dbReference type="ChEBI" id="CHEBI:60388"/>
        <dbReference type="ChEBI" id="CHEBI:128769"/>
        <dbReference type="EC" id="2.5.1.89"/>
    </reaction>
</comment>
<dbReference type="InterPro" id="IPR036424">
    <property type="entry name" value="UPP_synth-like_sf"/>
</dbReference>
<feature type="binding site" evidence="2">
    <location>
        <position position="98"/>
    </location>
    <ligand>
        <name>substrate</name>
    </ligand>
</feature>
<dbReference type="Gene3D" id="3.40.1180.10">
    <property type="entry name" value="Decaprenyl diphosphate synthase-like"/>
    <property type="match status" value="1"/>
</dbReference>
<dbReference type="PROSITE" id="PS01066">
    <property type="entry name" value="UPP_SYNTHASE"/>
    <property type="match status" value="1"/>
</dbReference>
<feature type="binding site" evidence="2">
    <location>
        <position position="46"/>
    </location>
    <ligand>
        <name>Mg(2+)</name>
        <dbReference type="ChEBI" id="CHEBI:18420"/>
    </ligand>
</feature>
<feature type="binding site" evidence="2">
    <location>
        <position position="63"/>
    </location>
    <ligand>
        <name>substrate</name>
    </ligand>
</feature>
<dbReference type="NCBIfam" id="TIGR00055">
    <property type="entry name" value="uppS"/>
    <property type="match status" value="1"/>
</dbReference>
<dbReference type="CDD" id="cd00475">
    <property type="entry name" value="Cis_IPPS"/>
    <property type="match status" value="1"/>
</dbReference>
<dbReference type="EMBL" id="DTDH01000223">
    <property type="protein sequence ID" value="HGT99349.1"/>
    <property type="molecule type" value="Genomic_DNA"/>
</dbReference>